<dbReference type="Pfam" id="PF01420">
    <property type="entry name" value="Methylase_S"/>
    <property type="match status" value="1"/>
</dbReference>
<comment type="caution">
    <text evidence="6">The sequence shown here is derived from an EMBL/GenBank/DDBJ whole genome shotgun (WGS) entry which is preliminary data.</text>
</comment>
<evidence type="ECO:0000256" key="2">
    <source>
        <dbReference type="ARBA" id="ARBA00022747"/>
    </source>
</evidence>
<accession>A0A7W4YBX9</accession>
<dbReference type="Gene3D" id="3.90.220.20">
    <property type="entry name" value="DNA methylase specificity domains"/>
    <property type="match status" value="2"/>
</dbReference>
<reference evidence="6 7" key="2">
    <citation type="submission" date="2020-08" db="EMBL/GenBank/DDBJ databases">
        <authorList>
            <person name="Partida-Martinez L."/>
            <person name="Huntemann M."/>
            <person name="Clum A."/>
            <person name="Wang J."/>
            <person name="Palaniappan K."/>
            <person name="Ritter S."/>
            <person name="Chen I.-M."/>
            <person name="Stamatis D."/>
            <person name="Reddy T."/>
            <person name="O'Malley R."/>
            <person name="Daum C."/>
            <person name="Shapiro N."/>
            <person name="Ivanova N."/>
            <person name="Kyrpides N."/>
            <person name="Woyke T."/>
        </authorList>
    </citation>
    <scope>NUCLEOTIDE SEQUENCE [LARGE SCALE GENOMIC DNA]</scope>
    <source>
        <strain evidence="6 7">RAS26</strain>
    </source>
</reference>
<evidence type="ECO:0000259" key="5">
    <source>
        <dbReference type="Pfam" id="PF01420"/>
    </source>
</evidence>
<dbReference type="InterPro" id="IPR000055">
    <property type="entry name" value="Restrct_endonuc_typeI_TRD"/>
</dbReference>
<dbReference type="PANTHER" id="PTHR43140">
    <property type="entry name" value="TYPE-1 RESTRICTION ENZYME ECOKI SPECIFICITY PROTEIN"/>
    <property type="match status" value="1"/>
</dbReference>
<keyword evidence="3" id="KW-0238">DNA-binding</keyword>
<dbReference type="CDD" id="cd17517">
    <property type="entry name" value="RMtype1_S_EcoKI_StySPI-TRD2-CR2_like"/>
    <property type="match status" value="1"/>
</dbReference>
<dbReference type="EMBL" id="JACHVX010000004">
    <property type="protein sequence ID" value="MBB2924113.1"/>
    <property type="molecule type" value="Genomic_DNA"/>
</dbReference>
<organism evidence="6 7">
    <name type="scientific">Cellulomonas cellasea</name>
    <dbReference type="NCBI Taxonomy" id="43670"/>
    <lineage>
        <taxon>Bacteria</taxon>
        <taxon>Bacillati</taxon>
        <taxon>Actinomycetota</taxon>
        <taxon>Actinomycetes</taxon>
        <taxon>Micrococcales</taxon>
        <taxon>Cellulomonadaceae</taxon>
        <taxon>Cellulomonas</taxon>
    </lineage>
</organism>
<evidence type="ECO:0000256" key="1">
    <source>
        <dbReference type="ARBA" id="ARBA00010923"/>
    </source>
</evidence>
<comment type="similarity">
    <text evidence="1">Belongs to the type-I restriction system S methylase family.</text>
</comment>
<dbReference type="EC" id="3.1.21.3" evidence="6"/>
<dbReference type="Proteomes" id="UP000518206">
    <property type="component" value="Unassembled WGS sequence"/>
</dbReference>
<protein>
    <submittedName>
        <fullName evidence="6">Type I restriction enzyme S subunit</fullName>
        <ecNumber evidence="6">3.1.21.3</ecNumber>
    </submittedName>
</protein>
<name>A0A7W4YBX9_9CELL</name>
<evidence type="ECO:0000256" key="4">
    <source>
        <dbReference type="ARBA" id="ARBA00038652"/>
    </source>
</evidence>
<evidence type="ECO:0000313" key="6">
    <source>
        <dbReference type="EMBL" id="MBB2924113.1"/>
    </source>
</evidence>
<dbReference type="InterPro" id="IPR051212">
    <property type="entry name" value="Type-I_RE_S_subunit"/>
</dbReference>
<dbReference type="AlphaFoldDB" id="A0A7W4YBX9"/>
<evidence type="ECO:0000256" key="3">
    <source>
        <dbReference type="ARBA" id="ARBA00023125"/>
    </source>
</evidence>
<proteinExistence type="inferred from homology"/>
<dbReference type="PANTHER" id="PTHR43140:SF1">
    <property type="entry name" value="TYPE I RESTRICTION ENZYME ECOKI SPECIFICITY SUBUNIT"/>
    <property type="match status" value="1"/>
</dbReference>
<gene>
    <name evidence="6" type="ORF">FHR80_003041</name>
</gene>
<dbReference type="InterPro" id="IPR044946">
    <property type="entry name" value="Restrct_endonuc_typeI_TRD_sf"/>
</dbReference>
<dbReference type="GO" id="GO:0009307">
    <property type="term" value="P:DNA restriction-modification system"/>
    <property type="evidence" value="ECO:0007669"/>
    <property type="project" value="UniProtKB-KW"/>
</dbReference>
<keyword evidence="2" id="KW-0680">Restriction system</keyword>
<feature type="domain" description="Type I restriction modification DNA specificity" evidence="5">
    <location>
        <begin position="32"/>
        <end position="146"/>
    </location>
</feature>
<evidence type="ECO:0000313" key="7">
    <source>
        <dbReference type="Proteomes" id="UP000518206"/>
    </source>
</evidence>
<reference evidence="6 7" key="1">
    <citation type="submission" date="2020-08" db="EMBL/GenBank/DDBJ databases">
        <title>The Agave Microbiome: Exploring the role of microbial communities in plant adaptations to desert environments.</title>
        <authorList>
            <person name="Partida-Martinez L.P."/>
        </authorList>
    </citation>
    <scope>NUCLEOTIDE SEQUENCE [LARGE SCALE GENOMIC DNA]</scope>
    <source>
        <strain evidence="6 7">RAS26</strain>
    </source>
</reference>
<keyword evidence="6" id="KW-0378">Hydrolase</keyword>
<sequence>MKDREGGFPVLRLTAIRDGRVDLEQSKEGAWTAEEARQFVVRSGDMLVVRGNGSRSLVGRAGVVGPVSAPVAYPDTLIRVRPSADIVSTRFLALAWHSTGVREQIEAAARTTAGIYKINQRDLASLVIPVPPLDEQRRIVDILEGHLSRLDAADAYATAAARGLGRASAAQLTQLVSDSDPTARLSALATSSGYGTSTKCAPDGAGPAVVRIPNIKRGAIDLGDEKRVVDSSVDVSGLMLSEDDLLIVRTNGSRDLIGRTAVVQGGIHASFASYLIRYRFDPDLVLAEWVHQMLARPAARAVLEGLAASSAGQYNLSLGKLDRVEIAVPPVTEQTRRLSAHRETTYAADRIAASVEAVQTRSKKLRRALLAAAFSGRLSGQPSDLEIAEEMAHA</sequence>
<comment type="subunit">
    <text evidence="4">The methyltransferase is composed of M and S polypeptides.</text>
</comment>
<dbReference type="SUPFAM" id="SSF116734">
    <property type="entry name" value="DNA methylase specificity domain"/>
    <property type="match status" value="2"/>
</dbReference>
<dbReference type="GO" id="GO:0009035">
    <property type="term" value="F:type I site-specific deoxyribonuclease activity"/>
    <property type="evidence" value="ECO:0007669"/>
    <property type="project" value="UniProtKB-EC"/>
</dbReference>
<dbReference type="GO" id="GO:0003677">
    <property type="term" value="F:DNA binding"/>
    <property type="evidence" value="ECO:0007669"/>
    <property type="project" value="UniProtKB-KW"/>
</dbReference>